<dbReference type="CDD" id="cd06529">
    <property type="entry name" value="S24_LexA-like"/>
    <property type="match status" value="1"/>
</dbReference>
<dbReference type="AlphaFoldDB" id="A0A4Q2RC40"/>
<dbReference type="GO" id="GO:0003677">
    <property type="term" value="F:DNA binding"/>
    <property type="evidence" value="ECO:0007669"/>
    <property type="project" value="InterPro"/>
</dbReference>
<accession>A0A4Q2RC40</accession>
<dbReference type="GO" id="GO:0006281">
    <property type="term" value="P:DNA repair"/>
    <property type="evidence" value="ECO:0007669"/>
    <property type="project" value="UniProtKB-KW"/>
</dbReference>
<organism evidence="9 10">
    <name type="scientific">Lichenibacterium ramalinae</name>
    <dbReference type="NCBI Taxonomy" id="2316527"/>
    <lineage>
        <taxon>Bacteria</taxon>
        <taxon>Pseudomonadati</taxon>
        <taxon>Pseudomonadota</taxon>
        <taxon>Alphaproteobacteria</taxon>
        <taxon>Hyphomicrobiales</taxon>
        <taxon>Lichenihabitantaceae</taxon>
        <taxon>Lichenibacterium</taxon>
    </lineage>
</organism>
<evidence type="ECO:0000256" key="1">
    <source>
        <dbReference type="ARBA" id="ARBA00007484"/>
    </source>
</evidence>
<keyword evidence="4 7" id="KW-0068">Autocatalytic cleavage</keyword>
<evidence type="ECO:0000313" key="9">
    <source>
        <dbReference type="EMBL" id="RYB03330.1"/>
    </source>
</evidence>
<dbReference type="PROSITE" id="PS51257">
    <property type="entry name" value="PROKAR_LIPOPROTEIN"/>
    <property type="match status" value="1"/>
</dbReference>
<reference evidence="9 10" key="2">
    <citation type="submission" date="2019-02" db="EMBL/GenBank/DDBJ databases">
        <title>'Lichenibacterium ramalinii' gen. nov. sp. nov., 'Lichenibacterium minor' gen. nov. sp. nov.</title>
        <authorList>
            <person name="Pankratov T."/>
        </authorList>
    </citation>
    <scope>NUCLEOTIDE SEQUENCE [LARGE SCALE GENOMIC DNA]</scope>
    <source>
        <strain evidence="9 10">RmlP001</strain>
    </source>
</reference>
<comment type="caution">
    <text evidence="9">The sequence shown here is derived from an EMBL/GenBank/DDBJ whole genome shotgun (WGS) entry which is preliminary data.</text>
</comment>
<protein>
    <submittedName>
        <fullName evidence="9">DNA polymerase V</fullName>
    </submittedName>
</protein>
<dbReference type="InterPro" id="IPR039418">
    <property type="entry name" value="LexA-like"/>
</dbReference>
<keyword evidence="5" id="KW-0234">DNA repair</keyword>
<evidence type="ECO:0000256" key="3">
    <source>
        <dbReference type="ARBA" id="ARBA00022801"/>
    </source>
</evidence>
<evidence type="ECO:0000256" key="4">
    <source>
        <dbReference type="ARBA" id="ARBA00022813"/>
    </source>
</evidence>
<reference evidence="9 10" key="1">
    <citation type="submission" date="2018-09" db="EMBL/GenBank/DDBJ databases">
        <authorList>
            <person name="Grouzdev D.S."/>
            <person name="Krutkina M.S."/>
        </authorList>
    </citation>
    <scope>NUCLEOTIDE SEQUENCE [LARGE SCALE GENOMIC DNA]</scope>
    <source>
        <strain evidence="9 10">RmlP001</strain>
    </source>
</reference>
<dbReference type="GO" id="GO:0009432">
    <property type="term" value="P:SOS response"/>
    <property type="evidence" value="ECO:0007669"/>
    <property type="project" value="UniProtKB-KW"/>
</dbReference>
<dbReference type="NCBIfam" id="NF007621">
    <property type="entry name" value="PRK10276.1"/>
    <property type="match status" value="1"/>
</dbReference>
<name>A0A4Q2RC40_9HYPH</name>
<evidence type="ECO:0000256" key="6">
    <source>
        <dbReference type="ARBA" id="ARBA00023236"/>
    </source>
</evidence>
<keyword evidence="6" id="KW-0742">SOS response</keyword>
<evidence type="ECO:0000256" key="5">
    <source>
        <dbReference type="ARBA" id="ARBA00023204"/>
    </source>
</evidence>
<dbReference type="InterPro" id="IPR006197">
    <property type="entry name" value="Peptidase_S24_LexA"/>
</dbReference>
<keyword evidence="3 7" id="KW-0378">Hydrolase</keyword>
<dbReference type="Gene3D" id="2.10.109.10">
    <property type="entry name" value="Umud Fragment, subunit A"/>
    <property type="match status" value="1"/>
</dbReference>
<sequence length="149" mass="15628">MRDGSLRAGDINAFLDVSARSTASVPLASAAAACGSPSPADDHIDRPLDFNELLVRNPAATFAVRISGESMRDRGLLPGDVAVVDRARSPVSGCIVLGLVGGEFTIKTYRLRAEGVVLEAANPDFPDIAIDEASAFEVWGVVTGIVRTF</sequence>
<gene>
    <name evidence="9" type="ORF">D3272_17825</name>
</gene>
<dbReference type="InterPro" id="IPR050077">
    <property type="entry name" value="LexA_repressor"/>
</dbReference>
<comment type="similarity">
    <text evidence="1 7">Belongs to the peptidase S24 family.</text>
</comment>
<evidence type="ECO:0000313" key="10">
    <source>
        <dbReference type="Proteomes" id="UP000289411"/>
    </source>
</evidence>
<dbReference type="SUPFAM" id="SSF51306">
    <property type="entry name" value="LexA/Signal peptidase"/>
    <property type="match status" value="1"/>
</dbReference>
<dbReference type="EMBL" id="QYBC01000015">
    <property type="protein sequence ID" value="RYB03330.1"/>
    <property type="molecule type" value="Genomic_DNA"/>
</dbReference>
<keyword evidence="2" id="KW-0227">DNA damage</keyword>
<evidence type="ECO:0000256" key="7">
    <source>
        <dbReference type="RuleBase" id="RU003991"/>
    </source>
</evidence>
<dbReference type="GO" id="GO:0016787">
    <property type="term" value="F:hydrolase activity"/>
    <property type="evidence" value="ECO:0007669"/>
    <property type="project" value="UniProtKB-KW"/>
</dbReference>
<dbReference type="OrthoDB" id="9802364at2"/>
<dbReference type="PANTHER" id="PTHR33516:SF2">
    <property type="entry name" value="LEXA REPRESSOR-RELATED"/>
    <property type="match status" value="1"/>
</dbReference>
<dbReference type="PANTHER" id="PTHR33516">
    <property type="entry name" value="LEXA REPRESSOR"/>
    <property type="match status" value="1"/>
</dbReference>
<feature type="domain" description="Peptidase S24/S26A/S26B/S26C" evidence="8">
    <location>
        <begin position="31"/>
        <end position="142"/>
    </location>
</feature>
<dbReference type="GO" id="GO:0006355">
    <property type="term" value="P:regulation of DNA-templated transcription"/>
    <property type="evidence" value="ECO:0007669"/>
    <property type="project" value="InterPro"/>
</dbReference>
<proteinExistence type="inferred from homology"/>
<evidence type="ECO:0000259" key="8">
    <source>
        <dbReference type="Pfam" id="PF00717"/>
    </source>
</evidence>
<evidence type="ECO:0000256" key="2">
    <source>
        <dbReference type="ARBA" id="ARBA00022763"/>
    </source>
</evidence>
<dbReference type="InterPro" id="IPR015927">
    <property type="entry name" value="Peptidase_S24_S26A/B/C"/>
</dbReference>
<dbReference type="Proteomes" id="UP000289411">
    <property type="component" value="Unassembled WGS sequence"/>
</dbReference>
<dbReference type="InterPro" id="IPR036286">
    <property type="entry name" value="LexA/Signal_pep-like_sf"/>
</dbReference>
<dbReference type="PRINTS" id="PR00726">
    <property type="entry name" value="LEXASERPTASE"/>
</dbReference>
<dbReference type="Pfam" id="PF00717">
    <property type="entry name" value="Peptidase_S24"/>
    <property type="match status" value="1"/>
</dbReference>
<keyword evidence="10" id="KW-1185">Reference proteome</keyword>